<feature type="transmembrane region" description="Helical" evidence="4">
    <location>
        <begin position="137"/>
        <end position="158"/>
    </location>
</feature>
<feature type="transmembrane region" description="Helical" evidence="4">
    <location>
        <begin position="82"/>
        <end position="99"/>
    </location>
</feature>
<proteinExistence type="predicted"/>
<dbReference type="OrthoDB" id="2489132at2"/>
<evidence type="ECO:0000313" key="6">
    <source>
        <dbReference type="EMBL" id="AXR08170.1"/>
    </source>
</evidence>
<accession>A0A346NRL3</accession>
<dbReference type="RefSeq" id="WP_108566647.1">
    <property type="nucleotide sequence ID" value="NZ_CP031769.1"/>
</dbReference>
<keyword evidence="4" id="KW-0472">Membrane</keyword>
<keyword evidence="2 3" id="KW-0807">Transducer</keyword>
<feature type="domain" description="Methyl-accepting transducer" evidence="5">
    <location>
        <begin position="220"/>
        <end position="456"/>
    </location>
</feature>
<dbReference type="EMBL" id="CP031769">
    <property type="protein sequence ID" value="AXR08170.1"/>
    <property type="molecule type" value="Genomic_DNA"/>
</dbReference>
<name>A0A346NRL3_9ALTE</name>
<dbReference type="SUPFAM" id="SSF58104">
    <property type="entry name" value="Methyl-accepting chemotaxis protein (MCP) signaling domain"/>
    <property type="match status" value="1"/>
</dbReference>
<keyword evidence="7" id="KW-1185">Reference proteome</keyword>
<evidence type="ECO:0000256" key="1">
    <source>
        <dbReference type="ARBA" id="ARBA00004370"/>
    </source>
</evidence>
<feature type="transmembrane region" description="Helical" evidence="4">
    <location>
        <begin position="35"/>
        <end position="51"/>
    </location>
</feature>
<dbReference type="Gene3D" id="1.10.287.950">
    <property type="entry name" value="Methyl-accepting chemotaxis protein"/>
    <property type="match status" value="1"/>
</dbReference>
<dbReference type="AlphaFoldDB" id="A0A346NRL3"/>
<evidence type="ECO:0000259" key="5">
    <source>
        <dbReference type="PROSITE" id="PS50111"/>
    </source>
</evidence>
<organism evidence="6 7">
    <name type="scientific">Salinimonas sediminis</name>
    <dbReference type="NCBI Taxonomy" id="2303538"/>
    <lineage>
        <taxon>Bacteria</taxon>
        <taxon>Pseudomonadati</taxon>
        <taxon>Pseudomonadota</taxon>
        <taxon>Gammaproteobacteria</taxon>
        <taxon>Alteromonadales</taxon>
        <taxon>Alteromonadaceae</taxon>
        <taxon>Alteromonas/Salinimonas group</taxon>
        <taxon>Salinimonas</taxon>
    </lineage>
</organism>
<sequence>MYPWIKDGLLIFRYLLLVQFIVAIVIGFITNDLAPAFIFGLPIIVVPLLLTQLQPASLLCRISVAVGVQLMAALHIHQTFGLIEMHFQVFVLLAFLAYFRDWKTMAAGTLTVATHHIGFFVLQVQGTQVYVFEEGHVTFGMLILHAVFALSEGLLLMLMAHRANQEGIAGLEVRQGIEKILKEDGLIDLNTKTGTTSLNGQHFAALIEKIAQLVSRSDTLTTDLSQVSSTMLQAAGMMQQTSINASAEITNISAACEQIAVGMGQASERIHEANELTTFTQEQILQSQTVIKAAGGTIASLKDTLSDAASTNAELNRRCSAIADAMRSITAVAEQTNLLALNAAIESARAGEHGRGFAVVADEVRTLAIRSKESADEISTVTEQLVSSTARSVTQMEACIGLVGKAYDESNQVSDAMSNIVAKIGKSTDFMAEVSAAAVEQEAATAAIAESTTRISDVVELSSGSATELQHQVEQLNQLSADMQAALKSFIIR</sequence>
<dbReference type="Proteomes" id="UP000262073">
    <property type="component" value="Chromosome"/>
</dbReference>
<evidence type="ECO:0000256" key="4">
    <source>
        <dbReference type="SAM" id="Phobius"/>
    </source>
</evidence>
<dbReference type="GO" id="GO:0006935">
    <property type="term" value="P:chemotaxis"/>
    <property type="evidence" value="ECO:0007669"/>
    <property type="project" value="UniProtKB-ARBA"/>
</dbReference>
<dbReference type="Pfam" id="PF00015">
    <property type="entry name" value="MCPsignal"/>
    <property type="match status" value="1"/>
</dbReference>
<keyword evidence="4" id="KW-0812">Transmembrane</keyword>
<evidence type="ECO:0000313" key="7">
    <source>
        <dbReference type="Proteomes" id="UP000262073"/>
    </source>
</evidence>
<feature type="transmembrane region" description="Helical" evidence="4">
    <location>
        <begin position="106"/>
        <end position="125"/>
    </location>
</feature>
<keyword evidence="4" id="KW-1133">Transmembrane helix</keyword>
<reference evidence="6 7" key="1">
    <citation type="submission" date="2018-08" db="EMBL/GenBank/DDBJ databases">
        <title>Salinimonas sediminis sp. nov., a piezophilic bacterium isolated from a deep-sea sediment sample from the New Britain Trench.</title>
        <authorList>
            <person name="Cao J."/>
        </authorList>
    </citation>
    <scope>NUCLEOTIDE SEQUENCE [LARGE SCALE GENOMIC DNA]</scope>
    <source>
        <strain evidence="6 7">N102</strain>
    </source>
</reference>
<comment type="subcellular location">
    <subcellularLocation>
        <location evidence="1">Membrane</location>
    </subcellularLocation>
</comment>
<protein>
    <submittedName>
        <fullName evidence="6">Chemotaxis protein</fullName>
    </submittedName>
</protein>
<feature type="transmembrane region" description="Helical" evidence="4">
    <location>
        <begin position="12"/>
        <end position="29"/>
    </location>
</feature>
<evidence type="ECO:0000256" key="2">
    <source>
        <dbReference type="ARBA" id="ARBA00023224"/>
    </source>
</evidence>
<evidence type="ECO:0000256" key="3">
    <source>
        <dbReference type="PROSITE-ProRule" id="PRU00284"/>
    </source>
</evidence>
<dbReference type="KEGG" id="salm:D0Y50_18510"/>
<dbReference type="PROSITE" id="PS50111">
    <property type="entry name" value="CHEMOTAXIS_TRANSDUC_2"/>
    <property type="match status" value="1"/>
</dbReference>
<dbReference type="SMART" id="SM00283">
    <property type="entry name" value="MA"/>
    <property type="match status" value="1"/>
</dbReference>
<dbReference type="PANTHER" id="PTHR32089:SF112">
    <property type="entry name" value="LYSOZYME-LIKE PROTEIN-RELATED"/>
    <property type="match status" value="1"/>
</dbReference>
<dbReference type="PANTHER" id="PTHR32089">
    <property type="entry name" value="METHYL-ACCEPTING CHEMOTAXIS PROTEIN MCPB"/>
    <property type="match status" value="1"/>
</dbReference>
<dbReference type="GO" id="GO:0016020">
    <property type="term" value="C:membrane"/>
    <property type="evidence" value="ECO:0007669"/>
    <property type="project" value="UniProtKB-SubCell"/>
</dbReference>
<dbReference type="InterPro" id="IPR004089">
    <property type="entry name" value="MCPsignal_dom"/>
</dbReference>
<gene>
    <name evidence="6" type="ORF">D0Y50_18510</name>
</gene>
<dbReference type="GO" id="GO:0007165">
    <property type="term" value="P:signal transduction"/>
    <property type="evidence" value="ECO:0007669"/>
    <property type="project" value="UniProtKB-KW"/>
</dbReference>